<organism evidence="2 3">
    <name type="scientific">Racocetra fulgida</name>
    <dbReference type="NCBI Taxonomy" id="60492"/>
    <lineage>
        <taxon>Eukaryota</taxon>
        <taxon>Fungi</taxon>
        <taxon>Fungi incertae sedis</taxon>
        <taxon>Mucoromycota</taxon>
        <taxon>Glomeromycotina</taxon>
        <taxon>Glomeromycetes</taxon>
        <taxon>Diversisporales</taxon>
        <taxon>Gigasporaceae</taxon>
        <taxon>Racocetra</taxon>
    </lineage>
</organism>
<dbReference type="OrthoDB" id="10323026at2759"/>
<dbReference type="Proteomes" id="UP000789396">
    <property type="component" value="Unassembled WGS sequence"/>
</dbReference>
<evidence type="ECO:0000259" key="1">
    <source>
        <dbReference type="Pfam" id="PF02221"/>
    </source>
</evidence>
<gene>
    <name evidence="2" type="ORF">RFULGI_LOCUS8474</name>
</gene>
<accession>A0A9N9DSK9</accession>
<sequence>MVNADDSVCCNYESTIYGPPMKVSTTPLIAGQKNIMLNITGVFEQDIITETKVYIELVANDYSSSEHSAPTVYSDNLQICKNNVPCPVPAGKYVEVLVALKIPDDIAVQNLDILSYIGYVANNNVFVIYGCSGKWSS</sequence>
<name>A0A9N9DSK9_9GLOM</name>
<evidence type="ECO:0000313" key="3">
    <source>
        <dbReference type="Proteomes" id="UP000789396"/>
    </source>
</evidence>
<evidence type="ECO:0000313" key="2">
    <source>
        <dbReference type="EMBL" id="CAG8651436.1"/>
    </source>
</evidence>
<protein>
    <submittedName>
        <fullName evidence="2">18502_t:CDS:1</fullName>
    </submittedName>
</protein>
<reference evidence="2" key="1">
    <citation type="submission" date="2021-06" db="EMBL/GenBank/DDBJ databases">
        <authorList>
            <person name="Kallberg Y."/>
            <person name="Tangrot J."/>
            <person name="Rosling A."/>
        </authorList>
    </citation>
    <scope>NUCLEOTIDE SEQUENCE</scope>
    <source>
        <strain evidence="2">IN212</strain>
    </source>
</reference>
<dbReference type="Pfam" id="PF02221">
    <property type="entry name" value="E1_DerP2_DerF2"/>
    <property type="match status" value="1"/>
</dbReference>
<feature type="domain" description="MD-2-related lipid-recognition" evidence="1">
    <location>
        <begin position="11"/>
        <end position="113"/>
    </location>
</feature>
<dbReference type="InterPro" id="IPR003172">
    <property type="entry name" value="ML_dom"/>
</dbReference>
<keyword evidence="3" id="KW-1185">Reference proteome</keyword>
<comment type="caution">
    <text evidence="2">The sequence shown here is derived from an EMBL/GenBank/DDBJ whole genome shotgun (WGS) entry which is preliminary data.</text>
</comment>
<dbReference type="EMBL" id="CAJVPZ010013739">
    <property type="protein sequence ID" value="CAG8651436.1"/>
    <property type="molecule type" value="Genomic_DNA"/>
</dbReference>
<dbReference type="AlphaFoldDB" id="A0A9N9DSK9"/>
<proteinExistence type="predicted"/>